<accession>A0A0E0P6J1</accession>
<feature type="region of interest" description="Disordered" evidence="1">
    <location>
        <begin position="1"/>
        <end position="52"/>
    </location>
</feature>
<reference evidence="2" key="2">
    <citation type="submission" date="2015-06" db="UniProtKB">
        <authorList>
            <consortium name="EnsemblPlants"/>
        </authorList>
    </citation>
    <scope>IDENTIFICATION</scope>
</reference>
<proteinExistence type="predicted"/>
<dbReference type="EnsemblPlants" id="ORUFI04G06540.1">
    <property type="protein sequence ID" value="ORUFI04G06540.1"/>
    <property type="gene ID" value="ORUFI04G06540"/>
</dbReference>
<evidence type="ECO:0000313" key="2">
    <source>
        <dbReference type="EnsemblPlants" id="ORUFI04G06540.1"/>
    </source>
</evidence>
<reference evidence="3" key="1">
    <citation type="submission" date="2013-06" db="EMBL/GenBank/DDBJ databases">
        <authorList>
            <person name="Zhao Q."/>
        </authorList>
    </citation>
    <scope>NUCLEOTIDE SEQUENCE</scope>
    <source>
        <strain evidence="3">cv. W1943</strain>
    </source>
</reference>
<dbReference type="STRING" id="4529.A0A0E0P6J1"/>
<evidence type="ECO:0000313" key="3">
    <source>
        <dbReference type="Proteomes" id="UP000008022"/>
    </source>
</evidence>
<feature type="compositionally biased region" description="Basic and acidic residues" evidence="1">
    <location>
        <begin position="23"/>
        <end position="32"/>
    </location>
</feature>
<sequence length="102" mass="10654">MAWCRRRRPRRGWLPASPACCRPEVEPTKEETTTSSTPTPTPSPAAAVPKAKSAASTGLWDVLAFSGPAPEPINRRLAMALAVKASRGGELLEEASSGGGLA</sequence>
<protein>
    <submittedName>
        <fullName evidence="2">Uncharacterized protein</fullName>
    </submittedName>
</protein>
<feature type="compositionally biased region" description="Basic residues" evidence="1">
    <location>
        <begin position="1"/>
        <end position="11"/>
    </location>
</feature>
<organism evidence="2 3">
    <name type="scientific">Oryza rufipogon</name>
    <name type="common">Brownbeard rice</name>
    <name type="synonym">Asian wild rice</name>
    <dbReference type="NCBI Taxonomy" id="4529"/>
    <lineage>
        <taxon>Eukaryota</taxon>
        <taxon>Viridiplantae</taxon>
        <taxon>Streptophyta</taxon>
        <taxon>Embryophyta</taxon>
        <taxon>Tracheophyta</taxon>
        <taxon>Spermatophyta</taxon>
        <taxon>Magnoliopsida</taxon>
        <taxon>Liliopsida</taxon>
        <taxon>Poales</taxon>
        <taxon>Poaceae</taxon>
        <taxon>BOP clade</taxon>
        <taxon>Oryzoideae</taxon>
        <taxon>Oryzeae</taxon>
        <taxon>Oryzinae</taxon>
        <taxon>Oryza</taxon>
    </lineage>
</organism>
<dbReference type="AlphaFoldDB" id="A0A0E0P6J1"/>
<dbReference type="HOGENOM" id="CLU_177316_0_0_1"/>
<keyword evidence="3" id="KW-1185">Reference proteome</keyword>
<name>A0A0E0P6J1_ORYRU</name>
<dbReference type="Gramene" id="ORUFI04G06540.1">
    <property type="protein sequence ID" value="ORUFI04G06540.1"/>
    <property type="gene ID" value="ORUFI04G06540"/>
</dbReference>
<evidence type="ECO:0000256" key="1">
    <source>
        <dbReference type="SAM" id="MobiDB-lite"/>
    </source>
</evidence>
<dbReference type="Proteomes" id="UP000008022">
    <property type="component" value="Unassembled WGS sequence"/>
</dbReference>
<dbReference type="OMA" id="CCRPEVE"/>
<feature type="compositionally biased region" description="Low complexity" evidence="1">
    <location>
        <begin position="33"/>
        <end position="52"/>
    </location>
</feature>